<reference evidence="1 2" key="1">
    <citation type="submission" date="2024-03" db="EMBL/GenBank/DDBJ databases">
        <title>Human intestinal bacterial collection.</title>
        <authorList>
            <person name="Pauvert C."/>
            <person name="Hitch T.C.A."/>
            <person name="Clavel T."/>
        </authorList>
    </citation>
    <scope>NUCLEOTIDE SEQUENCE [LARGE SCALE GENOMIC DNA]</scope>
    <source>
        <strain evidence="1 2">CLA-AA-H95</strain>
    </source>
</reference>
<comment type="caution">
    <text evidence="1">The sequence shown here is derived from an EMBL/GenBank/DDBJ whole genome shotgun (WGS) entry which is preliminary data.</text>
</comment>
<keyword evidence="2" id="KW-1185">Reference proteome</keyword>
<protein>
    <submittedName>
        <fullName evidence="1">Uncharacterized protein</fullName>
    </submittedName>
</protein>
<organism evidence="1 2">
    <name type="scientific">Blautia intestinihominis</name>
    <dbReference type="NCBI Taxonomy" id="3133152"/>
    <lineage>
        <taxon>Bacteria</taxon>
        <taxon>Bacillati</taxon>
        <taxon>Bacillota</taxon>
        <taxon>Clostridia</taxon>
        <taxon>Lachnospirales</taxon>
        <taxon>Lachnospiraceae</taxon>
        <taxon>Blautia</taxon>
    </lineage>
</organism>
<dbReference type="EMBL" id="JBBMEI010000140">
    <property type="protein sequence ID" value="MEQ2360375.1"/>
    <property type="molecule type" value="Genomic_DNA"/>
</dbReference>
<dbReference type="Proteomes" id="UP001446032">
    <property type="component" value="Unassembled WGS sequence"/>
</dbReference>
<accession>A0ABV1ARR2</accession>
<name>A0ABV1ARR2_9FIRM</name>
<feature type="non-terminal residue" evidence="1">
    <location>
        <position position="1"/>
    </location>
</feature>
<evidence type="ECO:0000313" key="2">
    <source>
        <dbReference type="Proteomes" id="UP001446032"/>
    </source>
</evidence>
<gene>
    <name evidence="1" type="ORF">WMO75_19060</name>
</gene>
<evidence type="ECO:0000313" key="1">
    <source>
        <dbReference type="EMBL" id="MEQ2360375.1"/>
    </source>
</evidence>
<proteinExistence type="predicted"/>
<sequence length="109" mass="12852">AAQMIPEISRVYIQLNADRFIKKGKRPEDLIYQPQFHFADMKWEFSDWMFLEYLSNPQRAAELFAQKWLLEKLPEISKKKICIGCIREEMEEMLKKTGTGPEVSLPRSA</sequence>